<dbReference type="Proteomes" id="UP000005837">
    <property type="component" value="Unassembled WGS sequence"/>
</dbReference>
<keyword evidence="1" id="KW-0521">NADP</keyword>
<organism evidence="4 5">
    <name type="scientific">Eikenella corrodens ATCC 23834</name>
    <dbReference type="NCBI Taxonomy" id="546274"/>
    <lineage>
        <taxon>Bacteria</taxon>
        <taxon>Pseudomonadati</taxon>
        <taxon>Pseudomonadota</taxon>
        <taxon>Betaproteobacteria</taxon>
        <taxon>Neisseriales</taxon>
        <taxon>Neisseriaceae</taxon>
        <taxon>Eikenella</taxon>
    </lineage>
</organism>
<dbReference type="InterPro" id="IPR020843">
    <property type="entry name" value="ER"/>
</dbReference>
<dbReference type="GO" id="GO:0016651">
    <property type="term" value="F:oxidoreductase activity, acting on NAD(P)H"/>
    <property type="evidence" value="ECO:0007669"/>
    <property type="project" value="TreeGrafter"/>
</dbReference>
<dbReference type="CDD" id="cd08243">
    <property type="entry name" value="quinone_oxidoreductase_like_1"/>
    <property type="match status" value="1"/>
</dbReference>
<dbReference type="InterPro" id="IPR011032">
    <property type="entry name" value="GroES-like_sf"/>
</dbReference>
<dbReference type="SUPFAM" id="SSF51735">
    <property type="entry name" value="NAD(P)-binding Rossmann-fold domains"/>
    <property type="match status" value="1"/>
</dbReference>
<gene>
    <name evidence="4" type="ORF">EIKCOROL_01825</name>
</gene>
<dbReference type="Gene3D" id="3.90.180.10">
    <property type="entry name" value="Medium-chain alcohol dehydrogenases, catalytic domain"/>
    <property type="match status" value="1"/>
</dbReference>
<evidence type="ECO:0000313" key="4">
    <source>
        <dbReference type="EMBL" id="EEG23549.1"/>
    </source>
</evidence>
<name>C0DWS2_EIKCO</name>
<dbReference type="EMBL" id="ACEA01000038">
    <property type="protein sequence ID" value="EEG23549.1"/>
    <property type="molecule type" value="Genomic_DNA"/>
</dbReference>
<evidence type="ECO:0000256" key="2">
    <source>
        <dbReference type="ARBA" id="ARBA00023002"/>
    </source>
</evidence>
<dbReference type="InterPro" id="IPR036291">
    <property type="entry name" value="NAD(P)-bd_dom_sf"/>
</dbReference>
<feature type="non-terminal residue" evidence="4">
    <location>
        <position position="1"/>
    </location>
</feature>
<dbReference type="SUPFAM" id="SSF50129">
    <property type="entry name" value="GroES-like"/>
    <property type="match status" value="1"/>
</dbReference>
<dbReference type="Pfam" id="PF13602">
    <property type="entry name" value="ADH_zinc_N_2"/>
    <property type="match status" value="1"/>
</dbReference>
<dbReference type="SMART" id="SM00829">
    <property type="entry name" value="PKS_ER"/>
    <property type="match status" value="1"/>
</dbReference>
<proteinExistence type="predicted"/>
<dbReference type="eggNOG" id="COG0604">
    <property type="taxonomic scope" value="Bacteria"/>
</dbReference>
<dbReference type="Pfam" id="PF08240">
    <property type="entry name" value="ADH_N"/>
    <property type="match status" value="1"/>
</dbReference>
<accession>C0DWS2</accession>
<dbReference type="PANTHER" id="PTHR48106">
    <property type="entry name" value="QUINONE OXIDOREDUCTASE PIG3-RELATED"/>
    <property type="match status" value="1"/>
</dbReference>
<keyword evidence="2" id="KW-0560">Oxidoreductase</keyword>
<dbReference type="GO" id="GO:0070402">
    <property type="term" value="F:NADPH binding"/>
    <property type="evidence" value="ECO:0007669"/>
    <property type="project" value="TreeGrafter"/>
</dbReference>
<dbReference type="InterPro" id="IPR013154">
    <property type="entry name" value="ADH-like_N"/>
</dbReference>
<evidence type="ECO:0000256" key="1">
    <source>
        <dbReference type="ARBA" id="ARBA00022857"/>
    </source>
</evidence>
<dbReference type="AlphaFoldDB" id="C0DWS2"/>
<dbReference type="Gene3D" id="3.40.50.720">
    <property type="entry name" value="NAD(P)-binding Rossmann-like Domain"/>
    <property type="match status" value="1"/>
</dbReference>
<protein>
    <submittedName>
        <fullName evidence="4">GroES-like protein</fullName>
    </submittedName>
</protein>
<evidence type="ECO:0000313" key="5">
    <source>
        <dbReference type="Proteomes" id="UP000005837"/>
    </source>
</evidence>
<feature type="domain" description="Enoyl reductase (ER)" evidence="3">
    <location>
        <begin position="17"/>
        <end position="321"/>
    </location>
</feature>
<dbReference type="HOGENOM" id="CLU_856630_0_0_4"/>
<evidence type="ECO:0000259" key="3">
    <source>
        <dbReference type="SMART" id="SM00829"/>
    </source>
</evidence>
<reference evidence="4 5" key="1">
    <citation type="submission" date="2009-01" db="EMBL/GenBank/DDBJ databases">
        <authorList>
            <person name="Fulton L."/>
            <person name="Clifton S."/>
            <person name="Chinwalla A.T."/>
            <person name="Mitreva M."/>
            <person name="Sodergren E."/>
            <person name="Weinstock G."/>
            <person name="Clifton S."/>
            <person name="Dooling D.J."/>
            <person name="Fulton B."/>
            <person name="Minx P."/>
            <person name="Pepin K.H."/>
            <person name="Johnson M."/>
            <person name="Bhonagiri V."/>
            <person name="Nash W.E."/>
            <person name="Mardis E.R."/>
            <person name="Wilson R.K."/>
        </authorList>
    </citation>
    <scope>NUCLEOTIDE SEQUENCE [LARGE SCALE GENOMIC DNA]</scope>
    <source>
        <strain evidence="4 5">ATCC 23834</strain>
    </source>
</reference>
<comment type="caution">
    <text evidence="4">The sequence shown here is derived from an EMBL/GenBank/DDBJ whole genome shotgun (WGS) entry which is preliminary data.</text>
</comment>
<sequence>NNFLGNFMKVVKIYQAGGPEQLIYQDVPTPNVKEGWSLVRIKGFGINHSEIFTREGKSPSVQFPRILGIECVGEVAQSSTPALAVGQKVVSIMGEMGRAFDGSYAEYVLLPNEQIYPVHTDLDWTTLAAIPETYYTAFGSLQQLRIAPQDRVLVRGAGSGVGVAFAQLLKAQFPHIVLHGSTRNPAKATRLQAVGFDEVITEAGGKLQTDQRYDKILELVGPATLRDSFSHINEHGIVCNTGQLGNIWCVSDFDPIIELKNNSYLTAFYSGNVSQAKLDAMFDYIRQFNVKILIERVFTLEQVPEAHRFLQSADGFGKVVVMNE</sequence>